<accession>D1PSI2</accession>
<dbReference type="Gene3D" id="1.10.10.10">
    <property type="entry name" value="Winged helix-like DNA-binding domain superfamily/Winged helix DNA-binding domain"/>
    <property type="match status" value="1"/>
</dbReference>
<dbReference type="STRING" id="411471.SUBVAR_07365"/>
<dbReference type="AlphaFoldDB" id="D1PSI2"/>
<dbReference type="RefSeq" id="WP_007048710.1">
    <property type="nucleotide sequence ID" value="NZ_GG704772.1"/>
</dbReference>
<name>D1PSI2_9FIRM</name>
<organism evidence="1 2">
    <name type="scientific">Subdoligranulum variabile DSM 15176</name>
    <dbReference type="NCBI Taxonomy" id="411471"/>
    <lineage>
        <taxon>Bacteria</taxon>
        <taxon>Bacillati</taxon>
        <taxon>Bacillota</taxon>
        <taxon>Clostridia</taxon>
        <taxon>Eubacteriales</taxon>
        <taxon>Oscillospiraceae</taxon>
        <taxon>Subdoligranulum</taxon>
    </lineage>
</organism>
<dbReference type="InterPro" id="IPR036388">
    <property type="entry name" value="WH-like_DNA-bd_sf"/>
</dbReference>
<comment type="caution">
    <text evidence="1">The sequence shown here is derived from an EMBL/GenBank/DDBJ whole genome shotgun (WGS) entry which is preliminary data.</text>
</comment>
<keyword evidence="2" id="KW-1185">Reference proteome</keyword>
<dbReference type="EMBL" id="ACBY02000074">
    <property type="protein sequence ID" value="EFB74362.1"/>
    <property type="molecule type" value="Genomic_DNA"/>
</dbReference>
<dbReference type="HOGENOM" id="CLU_2526257_0_0_9"/>
<protein>
    <submittedName>
        <fullName evidence="1">Uncharacterized protein</fullName>
    </submittedName>
</protein>
<proteinExistence type="predicted"/>
<gene>
    <name evidence="1" type="ORF">SUBVAR_07365</name>
</gene>
<evidence type="ECO:0000313" key="1">
    <source>
        <dbReference type="EMBL" id="EFB74362.1"/>
    </source>
</evidence>
<sequence>MPEKSAAGGSGAVVKIPCGRVAGMGSSGAANVLGLLRLLRFPAEFETIAEAARVVCMNRKGIRDVICGRQETAGGFFWKAIEKD</sequence>
<dbReference type="Proteomes" id="UP000003438">
    <property type="component" value="Unassembled WGS sequence"/>
</dbReference>
<reference evidence="1" key="1">
    <citation type="submission" date="2009-12" db="EMBL/GenBank/DDBJ databases">
        <authorList>
            <person name="Weinstock G."/>
            <person name="Sodergren E."/>
            <person name="Clifton S."/>
            <person name="Fulton L."/>
            <person name="Fulton B."/>
            <person name="Courtney L."/>
            <person name="Fronick C."/>
            <person name="Harrison M."/>
            <person name="Strong C."/>
            <person name="Farmer C."/>
            <person name="Delahaunty K."/>
            <person name="Markovic C."/>
            <person name="Hall O."/>
            <person name="Minx P."/>
            <person name="Tomlinson C."/>
            <person name="Mitreva M."/>
            <person name="Nelson J."/>
            <person name="Hou S."/>
            <person name="Wollam A."/>
            <person name="Pepin K.H."/>
            <person name="Johnson M."/>
            <person name="Bhonagiri V."/>
            <person name="Nash W.E."/>
            <person name="Warren W."/>
            <person name="Chinwalla A."/>
            <person name="Mardis E.R."/>
            <person name="Wilson R.K."/>
        </authorList>
    </citation>
    <scope>NUCLEOTIDE SEQUENCE [LARGE SCALE GENOMIC DNA]</scope>
    <source>
        <strain evidence="1">DSM 15176</strain>
    </source>
</reference>
<evidence type="ECO:0000313" key="2">
    <source>
        <dbReference type="Proteomes" id="UP000003438"/>
    </source>
</evidence>